<dbReference type="GO" id="GO:0043565">
    <property type="term" value="F:sequence-specific DNA binding"/>
    <property type="evidence" value="ECO:0007669"/>
    <property type="project" value="InterPro"/>
</dbReference>
<dbReference type="SMART" id="SM00342">
    <property type="entry name" value="HTH_ARAC"/>
    <property type="match status" value="1"/>
</dbReference>
<feature type="transmembrane region" description="Helical" evidence="4">
    <location>
        <begin position="30"/>
        <end position="52"/>
    </location>
</feature>
<feature type="domain" description="HTH araC/xylS-type" evidence="5">
    <location>
        <begin position="219"/>
        <end position="327"/>
    </location>
</feature>
<dbReference type="PANTHER" id="PTHR43280:SF29">
    <property type="entry name" value="ARAC-FAMILY TRANSCRIPTIONAL REGULATOR"/>
    <property type="match status" value="1"/>
</dbReference>
<dbReference type="Proteomes" id="UP000279227">
    <property type="component" value="Chromosome"/>
</dbReference>
<dbReference type="STRING" id="525257.HMPREF0204_14214"/>
<dbReference type="OrthoDB" id="9779074at2"/>
<evidence type="ECO:0000313" key="6">
    <source>
        <dbReference type="EMBL" id="VEE04694.1"/>
    </source>
</evidence>
<dbReference type="InterPro" id="IPR009057">
    <property type="entry name" value="Homeodomain-like_sf"/>
</dbReference>
<dbReference type="Pfam" id="PF12833">
    <property type="entry name" value="HTH_18"/>
    <property type="match status" value="1"/>
</dbReference>
<evidence type="ECO:0000256" key="4">
    <source>
        <dbReference type="SAM" id="Phobius"/>
    </source>
</evidence>
<dbReference type="PROSITE" id="PS01124">
    <property type="entry name" value="HTH_ARAC_FAMILY_2"/>
    <property type="match status" value="1"/>
</dbReference>
<dbReference type="PANTHER" id="PTHR43280">
    <property type="entry name" value="ARAC-FAMILY TRANSCRIPTIONAL REGULATOR"/>
    <property type="match status" value="1"/>
</dbReference>
<dbReference type="SUPFAM" id="SSF46689">
    <property type="entry name" value="Homeodomain-like"/>
    <property type="match status" value="1"/>
</dbReference>
<evidence type="ECO:0000256" key="3">
    <source>
        <dbReference type="ARBA" id="ARBA00023163"/>
    </source>
</evidence>
<evidence type="ECO:0000259" key="5">
    <source>
        <dbReference type="PROSITE" id="PS01124"/>
    </source>
</evidence>
<dbReference type="Gene3D" id="1.10.10.60">
    <property type="entry name" value="Homeodomain-like"/>
    <property type="match status" value="1"/>
</dbReference>
<dbReference type="GO" id="GO:0003700">
    <property type="term" value="F:DNA-binding transcription factor activity"/>
    <property type="evidence" value="ECO:0007669"/>
    <property type="project" value="InterPro"/>
</dbReference>
<dbReference type="KEGG" id="cgle:NCTC11432_00268"/>
<dbReference type="EMBL" id="LR134289">
    <property type="protein sequence ID" value="VEE04694.1"/>
    <property type="molecule type" value="Genomic_DNA"/>
</dbReference>
<feature type="transmembrane region" description="Helical" evidence="4">
    <location>
        <begin position="168"/>
        <end position="184"/>
    </location>
</feature>
<keyword evidence="2" id="KW-0238">DNA-binding</keyword>
<feature type="transmembrane region" description="Helical" evidence="4">
    <location>
        <begin position="58"/>
        <end position="75"/>
    </location>
</feature>
<feature type="transmembrane region" description="Helical" evidence="4">
    <location>
        <begin position="130"/>
        <end position="148"/>
    </location>
</feature>
<feature type="transmembrane region" description="Helical" evidence="4">
    <location>
        <begin position="82"/>
        <end position="101"/>
    </location>
</feature>
<feature type="transmembrane region" description="Helical" evidence="4">
    <location>
        <begin position="107"/>
        <end position="125"/>
    </location>
</feature>
<evidence type="ECO:0000313" key="7">
    <source>
        <dbReference type="Proteomes" id="UP000279227"/>
    </source>
</evidence>
<evidence type="ECO:0000256" key="1">
    <source>
        <dbReference type="ARBA" id="ARBA00023015"/>
    </source>
</evidence>
<keyword evidence="4" id="KW-1133">Transmembrane helix</keyword>
<keyword evidence="3" id="KW-0804">Transcription</keyword>
<organism evidence="6 7">
    <name type="scientific">Chryseobacterium gleum</name>
    <name type="common">Flavobacterium gleum</name>
    <dbReference type="NCBI Taxonomy" id="250"/>
    <lineage>
        <taxon>Bacteria</taxon>
        <taxon>Pseudomonadati</taxon>
        <taxon>Bacteroidota</taxon>
        <taxon>Flavobacteriia</taxon>
        <taxon>Flavobacteriales</taxon>
        <taxon>Weeksellaceae</taxon>
        <taxon>Chryseobacterium group</taxon>
        <taxon>Chryseobacterium</taxon>
    </lineage>
</organism>
<dbReference type="InterPro" id="IPR018060">
    <property type="entry name" value="HTH_AraC"/>
</dbReference>
<keyword evidence="4" id="KW-0472">Membrane</keyword>
<reference evidence="6 7" key="1">
    <citation type="submission" date="2018-12" db="EMBL/GenBank/DDBJ databases">
        <authorList>
            <consortium name="Pathogen Informatics"/>
        </authorList>
    </citation>
    <scope>NUCLEOTIDE SEQUENCE [LARGE SCALE GENOMIC DNA]</scope>
    <source>
        <strain evidence="6 7">NCTC11432</strain>
    </source>
</reference>
<accession>A0A3S4QYZ9</accession>
<proteinExistence type="predicted"/>
<gene>
    <name evidence="6" type="ORF">NCTC11432_00268</name>
</gene>
<name>A0A3S4QYZ9_CHRGE</name>
<protein>
    <submittedName>
        <fullName evidence="6">Adenosine deaminase</fullName>
    </submittedName>
</protein>
<sequence>MLLNDLKNYLLPQMTATKDIKIEQYKRQLVYYYNILMSVILAIFGLIFTFIIPDKIMAWYLFGGLFLLDYTYLIVRKTYSVNVMVHSYIIIATLYNFYIMLAFWNNSIASFVWLIPIPLAAYVFFPRKYVFIYSLFVLLNIAAGYLISKNFSFDFPQHSQDDVRITDTILMVSNVAVISLLLFFKDKIKRVEIYHEIESKIHTPETQTTQAAEKIPFADELFEKIESVMQEKQLYKDVNFNISKLSTVMDINSSYISKSIRAKGYPNFNNYLNRYRIECVKRLLHENDIEKVTLMYIYTEAGFSNQSTFNRVFKQMENITPSEYISNLQVH</sequence>
<evidence type="ECO:0000256" key="2">
    <source>
        <dbReference type="ARBA" id="ARBA00023125"/>
    </source>
</evidence>
<dbReference type="AlphaFoldDB" id="A0A3S4QYZ9"/>
<keyword evidence="1" id="KW-0805">Transcription regulation</keyword>
<keyword evidence="4" id="KW-0812">Transmembrane</keyword>